<dbReference type="PANTHER" id="PTHR43343:SF3">
    <property type="entry name" value="PROTEASE DO-LIKE 8, CHLOROPLASTIC"/>
    <property type="match status" value="1"/>
</dbReference>
<keyword evidence="4" id="KW-0472">Membrane</keyword>
<proteinExistence type="predicted"/>
<dbReference type="SUPFAM" id="SSF50156">
    <property type="entry name" value="PDZ domain-like"/>
    <property type="match status" value="1"/>
</dbReference>
<evidence type="ECO:0000256" key="1">
    <source>
        <dbReference type="ARBA" id="ARBA00022670"/>
    </source>
</evidence>
<dbReference type="InterPro" id="IPR009003">
    <property type="entry name" value="Peptidase_S1_PA"/>
</dbReference>
<keyword evidence="4" id="KW-1133">Transmembrane helix</keyword>
<dbReference type="Gene3D" id="2.30.42.10">
    <property type="match status" value="1"/>
</dbReference>
<dbReference type="InterPro" id="IPR051201">
    <property type="entry name" value="Chloro_Bact_Ser_Proteases"/>
</dbReference>
<evidence type="ECO:0000313" key="6">
    <source>
        <dbReference type="EMBL" id="RSX55217.1"/>
    </source>
</evidence>
<gene>
    <name evidence="6" type="ORF">D2E26_1271</name>
</gene>
<dbReference type="PANTHER" id="PTHR43343">
    <property type="entry name" value="PEPTIDASE S12"/>
    <property type="match status" value="1"/>
</dbReference>
<keyword evidence="7" id="KW-1185">Reference proteome</keyword>
<accession>A0A430FQU9</accession>
<evidence type="ECO:0000256" key="4">
    <source>
        <dbReference type="SAM" id="Phobius"/>
    </source>
</evidence>
<feature type="region of interest" description="Disordered" evidence="3">
    <location>
        <begin position="1"/>
        <end position="135"/>
    </location>
</feature>
<dbReference type="SMART" id="SM00228">
    <property type="entry name" value="PDZ"/>
    <property type="match status" value="1"/>
</dbReference>
<dbReference type="SUPFAM" id="SSF50494">
    <property type="entry name" value="Trypsin-like serine proteases"/>
    <property type="match status" value="1"/>
</dbReference>
<evidence type="ECO:0000256" key="2">
    <source>
        <dbReference type="ARBA" id="ARBA00022801"/>
    </source>
</evidence>
<comment type="caution">
    <text evidence="6">The sequence shown here is derived from an EMBL/GenBank/DDBJ whole genome shotgun (WGS) entry which is preliminary data.</text>
</comment>
<dbReference type="PRINTS" id="PR00834">
    <property type="entry name" value="PROTEASES2C"/>
</dbReference>
<dbReference type="EMBL" id="QXGM01000002">
    <property type="protein sequence ID" value="RSX55217.1"/>
    <property type="molecule type" value="Genomic_DNA"/>
</dbReference>
<organism evidence="6 7">
    <name type="scientific">Bifidobacterium dolichotidis</name>
    <dbReference type="NCBI Taxonomy" id="2306976"/>
    <lineage>
        <taxon>Bacteria</taxon>
        <taxon>Bacillati</taxon>
        <taxon>Actinomycetota</taxon>
        <taxon>Actinomycetes</taxon>
        <taxon>Bifidobacteriales</taxon>
        <taxon>Bifidobacteriaceae</taxon>
        <taxon>Bifidobacterium</taxon>
    </lineage>
</organism>
<dbReference type="OrthoDB" id="9758917at2"/>
<dbReference type="InterPro" id="IPR001478">
    <property type="entry name" value="PDZ"/>
</dbReference>
<feature type="domain" description="PDZ" evidence="5">
    <location>
        <begin position="396"/>
        <end position="481"/>
    </location>
</feature>
<keyword evidence="4" id="KW-0812">Transmembrane</keyword>
<feature type="compositionally biased region" description="Low complexity" evidence="3">
    <location>
        <begin position="105"/>
        <end position="116"/>
    </location>
</feature>
<dbReference type="RefSeq" id="WP_125963876.1">
    <property type="nucleotide sequence ID" value="NZ_QXGM01000002.1"/>
</dbReference>
<protein>
    <submittedName>
        <fullName evidence="6">Peptidase</fullName>
    </submittedName>
</protein>
<dbReference type="GO" id="GO:0006508">
    <property type="term" value="P:proteolysis"/>
    <property type="evidence" value="ECO:0007669"/>
    <property type="project" value="UniProtKB-KW"/>
</dbReference>
<feature type="region of interest" description="Disordered" evidence="3">
    <location>
        <begin position="497"/>
        <end position="530"/>
    </location>
</feature>
<dbReference type="Pfam" id="PF13365">
    <property type="entry name" value="Trypsin_2"/>
    <property type="match status" value="1"/>
</dbReference>
<feature type="compositionally biased region" description="Basic and acidic residues" evidence="3">
    <location>
        <begin position="497"/>
        <end position="508"/>
    </location>
</feature>
<reference evidence="6 7" key="1">
    <citation type="submission" date="2018-09" db="EMBL/GenBank/DDBJ databases">
        <title>Characterization of the phylogenetic diversity of five novel species belonging to the genus Bifidobacterium.</title>
        <authorList>
            <person name="Lugli G.A."/>
            <person name="Duranti S."/>
            <person name="Milani C."/>
        </authorList>
    </citation>
    <scope>NUCLEOTIDE SEQUENCE [LARGE SCALE GENOMIC DNA]</scope>
    <source>
        <strain evidence="6 7">2036B</strain>
    </source>
</reference>
<dbReference type="AlphaFoldDB" id="A0A430FQU9"/>
<keyword evidence="1" id="KW-0645">Protease</keyword>
<name>A0A430FQU9_9BIFI</name>
<evidence type="ECO:0000256" key="3">
    <source>
        <dbReference type="SAM" id="MobiDB-lite"/>
    </source>
</evidence>
<dbReference type="InterPro" id="IPR036034">
    <property type="entry name" value="PDZ_sf"/>
</dbReference>
<feature type="transmembrane region" description="Helical" evidence="4">
    <location>
        <begin position="138"/>
        <end position="160"/>
    </location>
</feature>
<keyword evidence="2" id="KW-0378">Hydrolase</keyword>
<dbReference type="Proteomes" id="UP000287609">
    <property type="component" value="Unassembled WGS sequence"/>
</dbReference>
<dbReference type="GO" id="GO:0004252">
    <property type="term" value="F:serine-type endopeptidase activity"/>
    <property type="evidence" value="ECO:0007669"/>
    <property type="project" value="InterPro"/>
</dbReference>
<dbReference type="InterPro" id="IPR001940">
    <property type="entry name" value="Peptidase_S1C"/>
</dbReference>
<evidence type="ECO:0000313" key="7">
    <source>
        <dbReference type="Proteomes" id="UP000287609"/>
    </source>
</evidence>
<feature type="compositionally biased region" description="Polar residues" evidence="3">
    <location>
        <begin position="180"/>
        <end position="191"/>
    </location>
</feature>
<sequence>MAEDMNGTPMRPDSDQNPFNRPAVPTADDKQETVTSHTTEVIEPVEEQKTEPIYRQAPHYGAYAPQNQAQPTQPMQPTQPTQPMGGMQPTMNPAGPGMPTGNGPFGPTTPGAPGDGQNPYGKPNKAPSATRTRKQSTVVTAVVASVVSAALCLGIGFAAISNGWVTVPQSNSLSSVSSSKRGTGTASVNGTAPNWQAVSEQVSPSVVAISAQVDQGVAKGSGAILDTEGHVVTNNHVVADASRLQITLDNGDIYEAKVVGTDKTTDLAVLQIQDPPKDLKPVTFADSAQLAPGENVMSIGNPLGYEGTVTSGIVSALNRPVTVMDEDNDAIVTNAVQIDAAINPGNSGGPTFNAAGQVIGINSSIASNTSNSEEAGSIGIGFAIPSNLVKRVTEEIIKTGKVEHVALGITIKDATVTADGVTRGGVEVNSVVPDGPAAKAGIKAGDVIVAYDGLATNSNYSLLGFVRAAAMNSTAKITLVRDGHTMDVDVHFDRAEADVNGTNRKDDSNQNQNNQKKDKGNGFSDPFGLW</sequence>
<evidence type="ECO:0000259" key="5">
    <source>
        <dbReference type="PROSITE" id="PS50106"/>
    </source>
</evidence>
<dbReference type="Pfam" id="PF13180">
    <property type="entry name" value="PDZ_2"/>
    <property type="match status" value="1"/>
</dbReference>
<feature type="region of interest" description="Disordered" evidence="3">
    <location>
        <begin position="171"/>
        <end position="191"/>
    </location>
</feature>
<feature type="compositionally biased region" description="Low complexity" evidence="3">
    <location>
        <begin position="70"/>
        <end position="97"/>
    </location>
</feature>
<dbReference type="PROSITE" id="PS50106">
    <property type="entry name" value="PDZ"/>
    <property type="match status" value="1"/>
</dbReference>
<dbReference type="Gene3D" id="2.40.10.120">
    <property type="match status" value="1"/>
</dbReference>